<dbReference type="Gene3D" id="3.20.20.140">
    <property type="entry name" value="Metal-dependent hydrolases"/>
    <property type="match status" value="1"/>
</dbReference>
<keyword evidence="4" id="KW-1185">Reference proteome</keyword>
<protein>
    <recommendedName>
        <fullName evidence="2">Amidohydrolase-related domain-containing protein</fullName>
    </recommendedName>
</protein>
<dbReference type="AlphaFoldDB" id="A0A9P9BKD0"/>
<dbReference type="PANTHER" id="PTHR43794:SF11">
    <property type="entry name" value="AMIDOHYDROLASE-RELATED DOMAIN-CONTAINING PROTEIN"/>
    <property type="match status" value="1"/>
</dbReference>
<comment type="caution">
    <text evidence="3">The sequence shown here is derived from an EMBL/GenBank/DDBJ whole genome shotgun (WGS) entry which is preliminary data.</text>
</comment>
<evidence type="ECO:0000259" key="2">
    <source>
        <dbReference type="Pfam" id="PF01979"/>
    </source>
</evidence>
<dbReference type="OrthoDB" id="194468at2759"/>
<dbReference type="InterPro" id="IPR050287">
    <property type="entry name" value="MTA/SAH_deaminase"/>
</dbReference>
<dbReference type="Pfam" id="PF01979">
    <property type="entry name" value="Amidohydro_1"/>
    <property type="match status" value="1"/>
</dbReference>
<evidence type="ECO:0000313" key="4">
    <source>
        <dbReference type="Proteomes" id="UP000756346"/>
    </source>
</evidence>
<sequence length="495" mass="51946">MAKPASYILIKDATVIAEAGTSPLAHHDILVRDDLIVAIGRDLAAPADGPVTTVRVPGCIAVPGFVDGHHHMWQQLLRGAATDWTLFDYTVHMRSIFGSLFTPDDVYLATHAAALSLLSNGVTSVLEHCHIINSPAHADAAVRALKDAGIRATFAYGFYQNPPVTAGPADGSGSGSGSGSLAAAPSSYDPAFTHEARLADAARVRAAYFGSNDPARELVTFGVSPDEPESQPTEKTVREIAEARELGARLITMHVAMGPCDGARRHIVQQLADAGVLGPDLVFSHGASFTDGELAAIRASGAGIVGTPDTELQMGMGFPVVFRARDAGCNACLGIDITSNQGNDFVAQMRLAIQVQRALQNEQGGGLPTVVARKTAEVLHMGTLGGARVLQLDHLVGTLEVGKKADLALVACDDLETLPVTDPVGAVVFHTSPAHINTVIVDGVVRKSGGKLVADTSKLRDDISRRGAELNALAATCDLTEARVRWLKLLRGEPL</sequence>
<name>A0A9P9BKD0_9PEZI</name>
<feature type="domain" description="Amidohydrolase-related" evidence="2">
    <location>
        <begin position="60"/>
        <end position="445"/>
    </location>
</feature>
<dbReference type="SUPFAM" id="SSF51556">
    <property type="entry name" value="Metallo-dependent hydrolases"/>
    <property type="match status" value="1"/>
</dbReference>
<dbReference type="Gene3D" id="2.30.40.10">
    <property type="entry name" value="Urease, subunit C, domain 1"/>
    <property type="match status" value="1"/>
</dbReference>
<dbReference type="InterPro" id="IPR006680">
    <property type="entry name" value="Amidohydro-rel"/>
</dbReference>
<dbReference type="Proteomes" id="UP000756346">
    <property type="component" value="Unassembled WGS sequence"/>
</dbReference>
<proteinExistence type="predicted"/>
<dbReference type="EMBL" id="JAGTJQ010000019">
    <property type="protein sequence ID" value="KAH7009283.1"/>
    <property type="molecule type" value="Genomic_DNA"/>
</dbReference>
<evidence type="ECO:0000256" key="1">
    <source>
        <dbReference type="ARBA" id="ARBA00022801"/>
    </source>
</evidence>
<dbReference type="InterPro" id="IPR032466">
    <property type="entry name" value="Metal_Hydrolase"/>
</dbReference>
<accession>A0A9P9BKD0</accession>
<keyword evidence="1" id="KW-0378">Hydrolase</keyword>
<dbReference type="GO" id="GO:0016810">
    <property type="term" value="F:hydrolase activity, acting on carbon-nitrogen (but not peptide) bonds"/>
    <property type="evidence" value="ECO:0007669"/>
    <property type="project" value="InterPro"/>
</dbReference>
<reference evidence="3" key="1">
    <citation type="journal article" date="2021" name="Nat. Commun.">
        <title>Genetic determinants of endophytism in the Arabidopsis root mycobiome.</title>
        <authorList>
            <person name="Mesny F."/>
            <person name="Miyauchi S."/>
            <person name="Thiergart T."/>
            <person name="Pickel B."/>
            <person name="Atanasova L."/>
            <person name="Karlsson M."/>
            <person name="Huettel B."/>
            <person name="Barry K.W."/>
            <person name="Haridas S."/>
            <person name="Chen C."/>
            <person name="Bauer D."/>
            <person name="Andreopoulos W."/>
            <person name="Pangilinan J."/>
            <person name="LaButti K."/>
            <person name="Riley R."/>
            <person name="Lipzen A."/>
            <person name="Clum A."/>
            <person name="Drula E."/>
            <person name="Henrissat B."/>
            <person name="Kohler A."/>
            <person name="Grigoriev I.V."/>
            <person name="Martin F.M."/>
            <person name="Hacquard S."/>
        </authorList>
    </citation>
    <scope>NUCLEOTIDE SEQUENCE</scope>
    <source>
        <strain evidence="3">MPI-CAGE-CH-0230</strain>
    </source>
</reference>
<dbReference type="InterPro" id="IPR011059">
    <property type="entry name" value="Metal-dep_hydrolase_composite"/>
</dbReference>
<gene>
    <name evidence="3" type="ORF">B0I36DRAFT_300658</name>
</gene>
<evidence type="ECO:0000313" key="3">
    <source>
        <dbReference type="EMBL" id="KAH7009283.1"/>
    </source>
</evidence>
<dbReference type="GeneID" id="70181577"/>
<dbReference type="RefSeq" id="XP_046003944.1">
    <property type="nucleotide sequence ID" value="XM_046152031.1"/>
</dbReference>
<dbReference type="SUPFAM" id="SSF51338">
    <property type="entry name" value="Composite domain of metallo-dependent hydrolases"/>
    <property type="match status" value="2"/>
</dbReference>
<dbReference type="PANTHER" id="PTHR43794">
    <property type="entry name" value="AMINOHYDROLASE SSNA-RELATED"/>
    <property type="match status" value="1"/>
</dbReference>
<organism evidence="3 4">
    <name type="scientific">Microdochium trichocladiopsis</name>
    <dbReference type="NCBI Taxonomy" id="1682393"/>
    <lineage>
        <taxon>Eukaryota</taxon>
        <taxon>Fungi</taxon>
        <taxon>Dikarya</taxon>
        <taxon>Ascomycota</taxon>
        <taxon>Pezizomycotina</taxon>
        <taxon>Sordariomycetes</taxon>
        <taxon>Xylariomycetidae</taxon>
        <taxon>Xylariales</taxon>
        <taxon>Microdochiaceae</taxon>
        <taxon>Microdochium</taxon>
    </lineage>
</organism>